<dbReference type="InterPro" id="IPR036116">
    <property type="entry name" value="FN3_sf"/>
</dbReference>
<proteinExistence type="predicted"/>
<dbReference type="Gene3D" id="2.60.40.10">
    <property type="entry name" value="Immunoglobulins"/>
    <property type="match status" value="2"/>
</dbReference>
<feature type="region of interest" description="Disordered" evidence="1">
    <location>
        <begin position="600"/>
        <end position="620"/>
    </location>
</feature>
<evidence type="ECO:0000256" key="1">
    <source>
        <dbReference type="SAM" id="MobiDB-lite"/>
    </source>
</evidence>
<evidence type="ECO:0000313" key="4">
    <source>
        <dbReference type="EMBL" id="MFB9056642.1"/>
    </source>
</evidence>
<feature type="signal peptide" evidence="2">
    <location>
        <begin position="1"/>
        <end position="40"/>
    </location>
</feature>
<feature type="domain" description="Fibronectin type-III" evidence="3">
    <location>
        <begin position="306"/>
        <end position="398"/>
    </location>
</feature>
<dbReference type="PROSITE" id="PS50853">
    <property type="entry name" value="FN3"/>
    <property type="match status" value="1"/>
</dbReference>
<evidence type="ECO:0000259" key="3">
    <source>
        <dbReference type="PROSITE" id="PS50853"/>
    </source>
</evidence>
<feature type="compositionally biased region" description="Polar residues" evidence="1">
    <location>
        <begin position="610"/>
        <end position="620"/>
    </location>
</feature>
<dbReference type="SUPFAM" id="SSF55486">
    <property type="entry name" value="Metalloproteases ('zincins'), catalytic domain"/>
    <property type="match status" value="1"/>
</dbReference>
<organism evidence="4 5">
    <name type="scientific">Mariniflexile ostreae</name>
    <dbReference type="NCBI Taxonomy" id="1520892"/>
    <lineage>
        <taxon>Bacteria</taxon>
        <taxon>Pseudomonadati</taxon>
        <taxon>Bacteroidota</taxon>
        <taxon>Flavobacteriia</taxon>
        <taxon>Flavobacteriales</taxon>
        <taxon>Flavobacteriaceae</taxon>
        <taxon>Mariniflexile</taxon>
    </lineage>
</organism>
<sequence>MKKNRHYIVQLTKCGTSLKYKTFRLLLVAFSLLLTLVATAQQYPVQVINTVIPPYSTKLNDYTTANDIKLRLNLLLTDVTINNRQVRLKLRIKGSGFNVQSANVVVGAPQIYLNGGVLQQLTNLDLKAYFELQNLVGINPQQYSNSLPDGTYSFCWEVFDFLTGQQISNPNTGCVTTFLLLNDPPFLNMPNRGDQIVEQDPMNIIFQWTPRHANATNVSYEFELRELWDNQIDPQAAFLASPNYYTETSYATALLYNITKPTLLLNKTYAWRVRAISKTGLSENAIFKNNGYSEIYYFTLTKNCASPLYAMSEALNESTAKISWQPNTDHTKYHVQYKRADIPDAEWFEVYAFSNQVQIENLEKGETYSFRVGGTCTALTEFTQAYSYTSVNQFTMPTDTETAYFNCGISPEIKITNQNPLPIISPNESFTAGDFPIVIREVSGSNGKFSGWGYTTLPFLEQYKNVTDALNKATHGATNLGKFTRIRVAFQDISINTDYQLTDGVVQTTFDPEWGGMVSGNEVIDAVGDAVFGDDGKVSNNQVGIITRGAEDIVVKPNGDIVISGTNGNTTISTSLPAIITDASTPPNKYAVSKDGEVTELGPEAEGGTPKSSNTNGIAANGNVNQISSKDVSVVFNASGYYGTDSLSKGTINNNYETISQANGDTYNVLYKAISNAPKETDVLTATATLNNGKTTNDIIFKTDKGVAVPFEWSGNTATLTIKNQFEFGKDAIIATVKPTDSTGKYDIAGKVNVWHLQQKQVNVVLVGINGTVIPNDSGDVLNQIYNKAGVHFVITKKNIDISNTWGESVETGDSDLLNTYTNEQQSITQALITALGSEYKTDAYYMLYTPEKADNGDAGFMPLKRQFGFVFDGKNRTLAHELGHGVFGLKHPFSNKNESGKTDLLMDYGSGTTLSHMDWELMHAPGLQLYQYTQGSEDGAAIQNFADENYYNIKDNKWENYAFLSPIGTVINLDGVSDVKFNEDGAVLNFKKDEKTYFGVLSVGTQRFVGYLSQDDKSILNKHSFLTVEFEEEFNKKKFTGITYSAKNKEVIAYSKQKDGDNYLDCLRKSTWINKTVATNYTGITNPPFIPEDAISLDISGNQCLNFLADGIHDGVGKDIYINLKSLITENQKPQLVELANYFTDSISDKKFAFYGYGLEDYYSSGVFNEQIILYLKNNKIWSKTLFKQKFPYIITQSRDFGYVFSNIDIWSYTDSDTSLGIPKGYNTNSVDYVTGKQGKIKSYEYSFSDLVVRKKYFLDDNFIRTYIHKIEVSGNAESIAEHEFYAQYIARYGTNDAYPFLAITAANLAKDVMAANFLRQLTAQYGVMLINEAAKQLGKEAFKKLIKEKGKDFLQGAVIDYGIQTTFTYLFDDKTFSQAASPENINWISVGASGLEGTLSYNNKYSEYGVSLSFACFVNGWSDTGGFKDDFDVKNCAIGVVGAGLGKQVPLIFKYAKKYASYSVSKLKAGLAKLNITGQQADEIIEKIKNDVDEGSASPTPPTGEIIYLSVKINGIPVVRIWKGNNDKIAIIGRKMLYVRQVANDLKSLGKEVEIFEPNSAFGGKGYDKLTEIYADFDRIKIEYPDGNIPYNKLKETLWYKENERWAKWIKEQGYDIYDLGDNPGQFINSADRLNVPDASAFFDMEKIVIFKSK</sequence>
<evidence type="ECO:0000313" key="5">
    <source>
        <dbReference type="Proteomes" id="UP001589585"/>
    </source>
</evidence>
<dbReference type="InterPro" id="IPR003961">
    <property type="entry name" value="FN3_dom"/>
</dbReference>
<keyword evidence="5" id="KW-1185">Reference proteome</keyword>
<evidence type="ECO:0000256" key="2">
    <source>
        <dbReference type="SAM" id="SignalP"/>
    </source>
</evidence>
<dbReference type="Proteomes" id="UP001589585">
    <property type="component" value="Unassembled WGS sequence"/>
</dbReference>
<dbReference type="RefSeq" id="WP_379860835.1">
    <property type="nucleotide sequence ID" value="NZ_JBHMFC010000024.1"/>
</dbReference>
<dbReference type="SUPFAM" id="SSF49265">
    <property type="entry name" value="Fibronectin type III"/>
    <property type="match status" value="1"/>
</dbReference>
<protein>
    <recommendedName>
        <fullName evidence="3">Fibronectin type-III domain-containing protein</fullName>
    </recommendedName>
</protein>
<feature type="chain" id="PRO_5046476182" description="Fibronectin type-III domain-containing protein" evidence="2">
    <location>
        <begin position="41"/>
        <end position="1656"/>
    </location>
</feature>
<comment type="caution">
    <text evidence="4">The sequence shown here is derived from an EMBL/GenBank/DDBJ whole genome shotgun (WGS) entry which is preliminary data.</text>
</comment>
<accession>A0ABV5FB10</accession>
<gene>
    <name evidence="4" type="ORF">ACFFU9_07765</name>
</gene>
<dbReference type="CDD" id="cd00063">
    <property type="entry name" value="FN3"/>
    <property type="match status" value="1"/>
</dbReference>
<dbReference type="InterPro" id="IPR013783">
    <property type="entry name" value="Ig-like_fold"/>
</dbReference>
<name>A0ABV5FB10_9FLAO</name>
<dbReference type="EMBL" id="JBHMFC010000024">
    <property type="protein sequence ID" value="MFB9056642.1"/>
    <property type="molecule type" value="Genomic_DNA"/>
</dbReference>
<keyword evidence="2" id="KW-0732">Signal</keyword>
<reference evidence="4 5" key="1">
    <citation type="submission" date="2024-09" db="EMBL/GenBank/DDBJ databases">
        <authorList>
            <person name="Sun Q."/>
            <person name="Mori K."/>
        </authorList>
    </citation>
    <scope>NUCLEOTIDE SEQUENCE [LARGE SCALE GENOMIC DNA]</scope>
    <source>
        <strain evidence="4 5">CECT 8622</strain>
    </source>
</reference>